<dbReference type="Proteomes" id="UP000642070">
    <property type="component" value="Unassembled WGS sequence"/>
</dbReference>
<keyword evidence="3" id="KW-1185">Reference proteome</keyword>
<reference evidence="2" key="2">
    <citation type="submission" date="2020-09" db="EMBL/GenBank/DDBJ databases">
        <authorList>
            <person name="Sun Q."/>
            <person name="Ohkuma M."/>
        </authorList>
    </citation>
    <scope>NUCLEOTIDE SEQUENCE</scope>
    <source>
        <strain evidence="2">JCM 19831</strain>
    </source>
</reference>
<protein>
    <submittedName>
        <fullName evidence="2">Uncharacterized protein</fullName>
    </submittedName>
</protein>
<evidence type="ECO:0000256" key="1">
    <source>
        <dbReference type="SAM" id="MobiDB-lite"/>
    </source>
</evidence>
<sequence length="220" mass="23091">MGALRLGQLYRQMTHATGRGMHQDAPAGPDVGDVDQGLPGGEAGEAQAGRLLVGQRGGLGREVAGGRGEVLRVAPRRLGQARHAEDRVAGPVQGDADAHRLDDAGDVPAEPHRPAQETAGGAVPVVGRVDAGGVDADEDLARAGLGLRDLDQSQHLWTAERDLLDCAHRGLPSGLVCLNPADRRDDLRVAGSPRCAKIWPCRIGPIAWWSWPSTASTRSS</sequence>
<name>A0A917X325_9ACTN</name>
<feature type="region of interest" description="Disordered" evidence="1">
    <location>
        <begin position="19"/>
        <end position="44"/>
    </location>
</feature>
<evidence type="ECO:0000313" key="2">
    <source>
        <dbReference type="EMBL" id="GGM59060.1"/>
    </source>
</evidence>
<evidence type="ECO:0000313" key="3">
    <source>
        <dbReference type="Proteomes" id="UP000642070"/>
    </source>
</evidence>
<feature type="region of interest" description="Disordered" evidence="1">
    <location>
        <begin position="80"/>
        <end position="119"/>
    </location>
</feature>
<organism evidence="2 3">
    <name type="scientific">Dactylosporangium sucinum</name>
    <dbReference type="NCBI Taxonomy" id="1424081"/>
    <lineage>
        <taxon>Bacteria</taxon>
        <taxon>Bacillati</taxon>
        <taxon>Actinomycetota</taxon>
        <taxon>Actinomycetes</taxon>
        <taxon>Micromonosporales</taxon>
        <taxon>Micromonosporaceae</taxon>
        <taxon>Dactylosporangium</taxon>
    </lineage>
</organism>
<reference evidence="2" key="1">
    <citation type="journal article" date="2014" name="Int. J. Syst. Evol. Microbiol.">
        <title>Complete genome sequence of Corynebacterium casei LMG S-19264T (=DSM 44701T), isolated from a smear-ripened cheese.</title>
        <authorList>
            <consortium name="US DOE Joint Genome Institute (JGI-PGF)"/>
            <person name="Walter F."/>
            <person name="Albersmeier A."/>
            <person name="Kalinowski J."/>
            <person name="Ruckert C."/>
        </authorList>
    </citation>
    <scope>NUCLEOTIDE SEQUENCE</scope>
    <source>
        <strain evidence="2">JCM 19831</strain>
    </source>
</reference>
<proteinExistence type="predicted"/>
<dbReference type="EMBL" id="BMPI01000042">
    <property type="protein sequence ID" value="GGM59060.1"/>
    <property type="molecule type" value="Genomic_DNA"/>
</dbReference>
<comment type="caution">
    <text evidence="2">The sequence shown here is derived from an EMBL/GenBank/DDBJ whole genome shotgun (WGS) entry which is preliminary data.</text>
</comment>
<dbReference type="AntiFam" id="ANF00097">
    <property type="entry name" value="Shadow ORF (opposite CRYZ)"/>
</dbReference>
<accession>A0A917X325</accession>
<feature type="compositionally biased region" description="Basic and acidic residues" evidence="1">
    <location>
        <begin position="96"/>
        <end position="115"/>
    </location>
</feature>
<gene>
    <name evidence="2" type="ORF">GCM10007977_070740</name>
</gene>
<dbReference type="AlphaFoldDB" id="A0A917X325"/>